<dbReference type="Gene3D" id="3.40.30.10">
    <property type="entry name" value="Glutaredoxin"/>
    <property type="match status" value="1"/>
</dbReference>
<dbReference type="InterPro" id="IPR011900">
    <property type="entry name" value="GRX_bact"/>
</dbReference>
<dbReference type="PRINTS" id="PR00160">
    <property type="entry name" value="GLUTAREDOXIN"/>
</dbReference>
<reference evidence="9 10" key="1">
    <citation type="submission" date="2023-03" db="EMBL/GenBank/DDBJ databases">
        <title>Fodinicurvata sp. CAU 1616 isolated from sea sendiment.</title>
        <authorList>
            <person name="Kim W."/>
        </authorList>
    </citation>
    <scope>NUCLEOTIDE SEQUENCE [LARGE SCALE GENOMIC DNA]</scope>
    <source>
        <strain evidence="9 10">CAU 1616</strain>
    </source>
</reference>
<evidence type="ECO:0000313" key="9">
    <source>
        <dbReference type="EMBL" id="MDF2096904.1"/>
    </source>
</evidence>
<evidence type="ECO:0000256" key="1">
    <source>
        <dbReference type="ARBA" id="ARBA00002549"/>
    </source>
</evidence>
<comment type="similarity">
    <text evidence="2 7">Belongs to the glutaredoxin family.</text>
</comment>
<keyword evidence="4 7" id="KW-0249">Electron transport</keyword>
<dbReference type="CDD" id="cd03418">
    <property type="entry name" value="GRX_GRXb_1_3_like"/>
    <property type="match status" value="1"/>
</dbReference>
<gene>
    <name evidence="9" type="primary">grxC</name>
    <name evidence="9" type="ORF">P2G67_13055</name>
</gene>
<dbReference type="PANTHER" id="PTHR45694:SF18">
    <property type="entry name" value="GLUTAREDOXIN-1-RELATED"/>
    <property type="match status" value="1"/>
</dbReference>
<organism evidence="9 10">
    <name type="scientific">Aquibaculum arenosum</name>
    <dbReference type="NCBI Taxonomy" id="3032591"/>
    <lineage>
        <taxon>Bacteria</taxon>
        <taxon>Pseudomonadati</taxon>
        <taxon>Pseudomonadota</taxon>
        <taxon>Alphaproteobacteria</taxon>
        <taxon>Rhodospirillales</taxon>
        <taxon>Rhodovibrionaceae</taxon>
        <taxon>Aquibaculum</taxon>
    </lineage>
</organism>
<dbReference type="RefSeq" id="WP_275823671.1">
    <property type="nucleotide sequence ID" value="NZ_JARHUD010000008.1"/>
</dbReference>
<dbReference type="InterPro" id="IPR036249">
    <property type="entry name" value="Thioredoxin-like_sf"/>
</dbReference>
<name>A0ABT5YPK5_9PROT</name>
<protein>
    <recommendedName>
        <fullName evidence="7">Glutaredoxin</fullName>
    </recommendedName>
</protein>
<dbReference type="PANTHER" id="PTHR45694">
    <property type="entry name" value="GLUTAREDOXIN 2"/>
    <property type="match status" value="1"/>
</dbReference>
<dbReference type="Pfam" id="PF00462">
    <property type="entry name" value="Glutaredoxin"/>
    <property type="match status" value="1"/>
</dbReference>
<dbReference type="SUPFAM" id="SSF52833">
    <property type="entry name" value="Thioredoxin-like"/>
    <property type="match status" value="1"/>
</dbReference>
<keyword evidence="3 7" id="KW-0813">Transport</keyword>
<comment type="function">
    <text evidence="1 7">Has a glutathione-disulfide oxidoreductase activity in the presence of NADPH and glutathione reductase. Reduces low molecular weight disulfides and proteins.</text>
</comment>
<evidence type="ECO:0000256" key="2">
    <source>
        <dbReference type="ARBA" id="ARBA00007787"/>
    </source>
</evidence>
<dbReference type="NCBIfam" id="TIGR02181">
    <property type="entry name" value="GRX_bact"/>
    <property type="match status" value="1"/>
</dbReference>
<proteinExistence type="inferred from homology"/>
<dbReference type="InterPro" id="IPR011767">
    <property type="entry name" value="GLR_AS"/>
</dbReference>
<comment type="caution">
    <text evidence="9">The sequence shown here is derived from an EMBL/GenBank/DDBJ whole genome shotgun (WGS) entry which is preliminary data.</text>
</comment>
<dbReference type="InterPro" id="IPR002109">
    <property type="entry name" value="Glutaredoxin"/>
</dbReference>
<evidence type="ECO:0000256" key="4">
    <source>
        <dbReference type="ARBA" id="ARBA00022982"/>
    </source>
</evidence>
<evidence type="ECO:0000256" key="7">
    <source>
        <dbReference type="RuleBase" id="RU364065"/>
    </source>
</evidence>
<dbReference type="Proteomes" id="UP001215503">
    <property type="component" value="Unassembled WGS sequence"/>
</dbReference>
<keyword evidence="5" id="KW-1015">Disulfide bond</keyword>
<evidence type="ECO:0000256" key="3">
    <source>
        <dbReference type="ARBA" id="ARBA00022448"/>
    </source>
</evidence>
<sequence>MPKIEIYTTFLCPFCSRAKKLLDRKGVAYEEIDAGSAKVRAAMRERAGGRNSVPQIFIGEHHVGGCDELYALEQKGDLDPLLQGSAA</sequence>
<dbReference type="EMBL" id="JARHUD010000008">
    <property type="protein sequence ID" value="MDF2096904.1"/>
    <property type="molecule type" value="Genomic_DNA"/>
</dbReference>
<dbReference type="PROSITE" id="PS00195">
    <property type="entry name" value="GLUTAREDOXIN_1"/>
    <property type="match status" value="1"/>
</dbReference>
<dbReference type="PROSITE" id="PS51354">
    <property type="entry name" value="GLUTAREDOXIN_2"/>
    <property type="match status" value="1"/>
</dbReference>
<evidence type="ECO:0000259" key="8">
    <source>
        <dbReference type="Pfam" id="PF00462"/>
    </source>
</evidence>
<accession>A0ABT5YPK5</accession>
<evidence type="ECO:0000313" key="10">
    <source>
        <dbReference type="Proteomes" id="UP001215503"/>
    </source>
</evidence>
<evidence type="ECO:0000256" key="5">
    <source>
        <dbReference type="ARBA" id="ARBA00023157"/>
    </source>
</evidence>
<keyword evidence="10" id="KW-1185">Reference proteome</keyword>
<evidence type="ECO:0000256" key="6">
    <source>
        <dbReference type="ARBA" id="ARBA00023284"/>
    </source>
</evidence>
<keyword evidence="6 7" id="KW-0676">Redox-active center</keyword>
<dbReference type="InterPro" id="IPR014025">
    <property type="entry name" value="Glutaredoxin_subgr"/>
</dbReference>
<keyword evidence="7" id="KW-0963">Cytoplasm</keyword>
<feature type="domain" description="Glutaredoxin" evidence="8">
    <location>
        <begin position="4"/>
        <end position="63"/>
    </location>
</feature>